<dbReference type="Pfam" id="PF12643">
    <property type="entry name" value="MazG-like"/>
    <property type="match status" value="1"/>
</dbReference>
<dbReference type="PANTHER" id="PTHR46523">
    <property type="entry name" value="DCTP PYROPHOSPHATASE 1"/>
    <property type="match status" value="1"/>
</dbReference>
<protein>
    <submittedName>
        <fullName evidence="1">Nucleotide pyrophosphohydrolase</fullName>
    </submittedName>
</protein>
<dbReference type="GO" id="GO:0047429">
    <property type="term" value="F:nucleoside triphosphate diphosphatase activity"/>
    <property type="evidence" value="ECO:0007669"/>
    <property type="project" value="InterPro"/>
</dbReference>
<dbReference type="Proteomes" id="UP000321830">
    <property type="component" value="Unassembled WGS sequence"/>
</dbReference>
<name>A0A511J101_9ENTE</name>
<keyword evidence="1" id="KW-0378">Hydrolase</keyword>
<sequence length="128" mass="15377">MKETGELEMDSMAKVNQFREERNWRQFHNEKDLAISISLEASELLELFQWKQPEEVKETSLERIKEELADVLIYSYMMADNLNLDLDEIIEEKLQKNKVKYPVEVSYGQRKKYTELHEQDLSCKEEEK</sequence>
<proteinExistence type="predicted"/>
<dbReference type="PIRSF" id="PIRSF029826">
    <property type="entry name" value="UCP029826_pph"/>
    <property type="match status" value="1"/>
</dbReference>
<dbReference type="CDD" id="cd11537">
    <property type="entry name" value="NTP-PPase_RS21-C6_like"/>
    <property type="match status" value="1"/>
</dbReference>
<comment type="caution">
    <text evidence="1">The sequence shown here is derived from an EMBL/GenBank/DDBJ whole genome shotgun (WGS) entry which is preliminary data.</text>
</comment>
<dbReference type="SUPFAM" id="SSF101386">
    <property type="entry name" value="all-alpha NTP pyrophosphatases"/>
    <property type="match status" value="1"/>
</dbReference>
<dbReference type="GO" id="GO:0009143">
    <property type="term" value="P:nucleoside triphosphate catabolic process"/>
    <property type="evidence" value="ECO:0007669"/>
    <property type="project" value="InterPro"/>
</dbReference>
<dbReference type="AlphaFoldDB" id="A0A511J101"/>
<accession>A0A511J101</accession>
<gene>
    <name evidence="1" type="ORF">EVI01_06760</name>
</gene>
<dbReference type="InterPro" id="IPR025984">
    <property type="entry name" value="DCTPP"/>
</dbReference>
<evidence type="ECO:0000313" key="1">
    <source>
        <dbReference type="EMBL" id="GEL91339.1"/>
    </source>
</evidence>
<dbReference type="EMBL" id="BJWF01000004">
    <property type="protein sequence ID" value="GEL91339.1"/>
    <property type="molecule type" value="Genomic_DNA"/>
</dbReference>
<dbReference type="InterPro" id="IPR052555">
    <property type="entry name" value="dCTP_Pyrophosphatase"/>
</dbReference>
<reference evidence="1 2" key="1">
    <citation type="submission" date="2019-07" db="EMBL/GenBank/DDBJ databases">
        <title>Whole genome shotgun sequence of Enterococcus villorum NBRC 100699.</title>
        <authorList>
            <person name="Hosoyama A."/>
            <person name="Uohara A."/>
            <person name="Ohji S."/>
            <person name="Ichikawa N."/>
        </authorList>
    </citation>
    <scope>NUCLEOTIDE SEQUENCE [LARGE SCALE GENOMIC DNA]</scope>
    <source>
        <strain evidence="1 2">NBRC 100699</strain>
    </source>
</reference>
<organism evidence="1 2">
    <name type="scientific">Enterococcus villorum</name>
    <dbReference type="NCBI Taxonomy" id="112904"/>
    <lineage>
        <taxon>Bacteria</taxon>
        <taxon>Bacillati</taxon>
        <taxon>Bacillota</taxon>
        <taxon>Bacilli</taxon>
        <taxon>Lactobacillales</taxon>
        <taxon>Enterococcaceae</taxon>
        <taxon>Enterococcus</taxon>
    </lineage>
</organism>
<dbReference type="PANTHER" id="PTHR46523:SF1">
    <property type="entry name" value="DCTP PYROPHOSPHATASE 1"/>
    <property type="match status" value="1"/>
</dbReference>
<evidence type="ECO:0000313" key="2">
    <source>
        <dbReference type="Proteomes" id="UP000321830"/>
    </source>
</evidence>
<dbReference type="Gene3D" id="1.10.287.1080">
    <property type="entry name" value="MazG-like"/>
    <property type="match status" value="1"/>
</dbReference>